<comment type="caution">
    <text evidence="1">The sequence shown here is derived from an EMBL/GenBank/DDBJ whole genome shotgun (WGS) entry which is preliminary data.</text>
</comment>
<proteinExistence type="predicted"/>
<name>A0A0F5I1L1_BACTR</name>
<sequence>MLDSLENSEENMNKRFLQINSDLIAYQNAAHAKGFLLQCYQMQGLSNAEEAAYTNCTRFVYSLEHGDLYLNQAFQSPLAIQPALAFYGLSHYIKACLLTVDADYPATVQVLAHGLSARKRKKQNYSFLQDEVRTQRYGLFTHFSNKMFHVEHLEGTKLKMNALLKQVPELSSIFSFQSGKAPFEKVQQKDENYAIPIQLLDDYQMTEHRFSEFLEAKTMGRVNVIEADKHLIYLKPLSLSLSPPFRFHFFTNEWVFSKSKESEAFYPELLIYYSLLYNLSMIARYETEWWYDLLKHAPGKEYSLIKYFTEVSIQKIPLLIAQFLHTQKNKPSNNESQ</sequence>
<evidence type="ECO:0000313" key="1">
    <source>
        <dbReference type="EMBL" id="KKB39363.1"/>
    </source>
</evidence>
<accession>A0A0F5I1L1</accession>
<protein>
    <recommendedName>
        <fullName evidence="3">YaaC family protein</fullName>
    </recommendedName>
</protein>
<dbReference type="InterPro" id="IPR026988">
    <property type="entry name" value="YaaC-like"/>
</dbReference>
<dbReference type="EMBL" id="JWIR02000042">
    <property type="protein sequence ID" value="KKB39363.1"/>
    <property type="molecule type" value="Genomic_DNA"/>
</dbReference>
<gene>
    <name evidence="1" type="ORF">QY95_02386</name>
</gene>
<evidence type="ECO:0000313" key="2">
    <source>
        <dbReference type="Proteomes" id="UP000031563"/>
    </source>
</evidence>
<dbReference type="AlphaFoldDB" id="A0A0F5I1L1"/>
<dbReference type="STRING" id="1221996.QY95_02386"/>
<keyword evidence="2" id="KW-1185">Reference proteome</keyword>
<dbReference type="Proteomes" id="UP000031563">
    <property type="component" value="Unassembled WGS sequence"/>
</dbReference>
<reference evidence="1" key="1">
    <citation type="submission" date="2015-02" db="EMBL/GenBank/DDBJ databases">
        <title>Genome Assembly of Bacillaceae bacterium MTCC 8252.</title>
        <authorList>
            <person name="Verma A."/>
            <person name="Khatri I."/>
            <person name="Mual P."/>
            <person name="Subramanian S."/>
            <person name="Krishnamurthi S."/>
        </authorList>
    </citation>
    <scope>NUCLEOTIDE SEQUENCE [LARGE SCALE GENOMIC DNA]</scope>
    <source>
        <strain evidence="1">MTCC 8252</strain>
    </source>
</reference>
<evidence type="ECO:0008006" key="3">
    <source>
        <dbReference type="Google" id="ProtNLM"/>
    </source>
</evidence>
<dbReference type="Pfam" id="PF14175">
    <property type="entry name" value="YaaC"/>
    <property type="match status" value="1"/>
</dbReference>
<organism evidence="1 2">
    <name type="scientific">Bacillus thermotolerans</name>
    <name type="common">Quasibacillus thermotolerans</name>
    <dbReference type="NCBI Taxonomy" id="1221996"/>
    <lineage>
        <taxon>Bacteria</taxon>
        <taxon>Bacillati</taxon>
        <taxon>Bacillota</taxon>
        <taxon>Bacilli</taxon>
        <taxon>Bacillales</taxon>
        <taxon>Bacillaceae</taxon>
        <taxon>Bacillus</taxon>
    </lineage>
</organism>